<protein>
    <submittedName>
        <fullName evidence="1">Uncharacterized protein</fullName>
    </submittedName>
</protein>
<sequence length="85" mass="9577">MSEKRAAQKVDCLGMIDTLAEEPPVARFSHLKRKVRLRKSDGYVISKIAFAIPAGVAANSPLNNRFSLTYWAAAWLWVSANFMHR</sequence>
<dbReference type="EMBL" id="JAOUSE010000020">
    <property type="protein sequence ID" value="MCU9594414.1"/>
    <property type="molecule type" value="Genomic_DNA"/>
</dbReference>
<dbReference type="RefSeq" id="WP_173660914.1">
    <property type="nucleotide sequence ID" value="NZ_JAOUSE010000020.1"/>
</dbReference>
<evidence type="ECO:0000313" key="1">
    <source>
        <dbReference type="EMBL" id="MCU9594414.1"/>
    </source>
</evidence>
<dbReference type="Proteomes" id="UP001208656">
    <property type="component" value="Unassembled WGS sequence"/>
</dbReference>
<gene>
    <name evidence="1" type="ORF">OEV82_08085</name>
</gene>
<comment type="caution">
    <text evidence="1">The sequence shown here is derived from an EMBL/GenBank/DDBJ whole genome shotgun (WGS) entry which is preliminary data.</text>
</comment>
<accession>A0ABT2WFE2</accession>
<organism evidence="1 2">
    <name type="scientific">Pallidibacillus thermolactis</name>
    <dbReference type="NCBI Taxonomy" id="251051"/>
    <lineage>
        <taxon>Bacteria</taxon>
        <taxon>Bacillati</taxon>
        <taxon>Bacillota</taxon>
        <taxon>Bacilli</taxon>
        <taxon>Bacillales</taxon>
        <taxon>Bacillaceae</taxon>
        <taxon>Pallidibacillus</taxon>
    </lineage>
</organism>
<keyword evidence="2" id="KW-1185">Reference proteome</keyword>
<evidence type="ECO:0000313" key="2">
    <source>
        <dbReference type="Proteomes" id="UP001208656"/>
    </source>
</evidence>
<reference evidence="1 2" key="1">
    <citation type="submission" date="2022-10" db="EMBL/GenBank/DDBJ databases">
        <title>Description of Fervidibacillus gen. nov. in the family Fervidibacillaceae fam. nov. with two species, Fervidibacillus albus sp. nov., and Fervidibacillus halotolerans sp. nov., isolated from tidal flat sediments.</title>
        <authorList>
            <person name="Kwon K.K."/>
            <person name="Yang S.-H."/>
        </authorList>
    </citation>
    <scope>NUCLEOTIDE SEQUENCE [LARGE SCALE GENOMIC DNA]</scope>
    <source>
        <strain evidence="1 2">DSM 23332</strain>
    </source>
</reference>
<name>A0ABT2WFE2_9BACI</name>
<proteinExistence type="predicted"/>